<organism evidence="1 2">
    <name type="scientific">Scytonema millei VB511283</name>
    <dbReference type="NCBI Taxonomy" id="1245923"/>
    <lineage>
        <taxon>Bacteria</taxon>
        <taxon>Bacillati</taxon>
        <taxon>Cyanobacteriota</taxon>
        <taxon>Cyanophyceae</taxon>
        <taxon>Nostocales</taxon>
        <taxon>Scytonemataceae</taxon>
        <taxon>Scytonema</taxon>
    </lineage>
</organism>
<proteinExistence type="predicted"/>
<reference evidence="1 2" key="1">
    <citation type="journal article" date="2015" name="Genome Announc.">
        <title>Draft Genome Sequence of the Terrestrial Cyanobacterium Scytonema millei VB511283, Isolated from Eastern India.</title>
        <authorList>
            <person name="Sen D."/>
            <person name="Chandrababunaidu M.M."/>
            <person name="Singh D."/>
            <person name="Sanghi N."/>
            <person name="Ghorai A."/>
            <person name="Mishra G.P."/>
            <person name="Madduluri M."/>
            <person name="Adhikary S.P."/>
            <person name="Tripathy S."/>
        </authorList>
    </citation>
    <scope>NUCLEOTIDE SEQUENCE [LARGE SCALE GENOMIC DNA]</scope>
    <source>
        <strain evidence="1 2">VB511283</strain>
    </source>
</reference>
<comment type="caution">
    <text evidence="1">The sequence shown here is derived from an EMBL/GenBank/DDBJ whole genome shotgun (WGS) entry which is preliminary data.</text>
</comment>
<dbReference type="OrthoDB" id="8478474at2"/>
<name>A0A9X5EB69_9CYAN</name>
<dbReference type="RefSeq" id="WP_039713688.1">
    <property type="nucleotide sequence ID" value="NZ_JTJC03000017.1"/>
</dbReference>
<keyword evidence="2" id="KW-1185">Reference proteome</keyword>
<dbReference type="Proteomes" id="UP000031532">
    <property type="component" value="Unassembled WGS sequence"/>
</dbReference>
<evidence type="ECO:0000313" key="2">
    <source>
        <dbReference type="Proteomes" id="UP000031532"/>
    </source>
</evidence>
<evidence type="ECO:0000313" key="1">
    <source>
        <dbReference type="EMBL" id="NHC38181.1"/>
    </source>
</evidence>
<accession>A0A9X5EB69</accession>
<sequence>MDIIQIVPRLPPAIDGLGDYALNLARQLHNDFNLKTHFAIGDAAWTGNTQIEDFLINSVTERSATALLSLLPSESATILLHYVGYGYAKRGCPTWLIEGLERWKRNTPNSHLITMFHEVYASGKLPWTSSFWLSDWQKKLAARLSQISDRCLTSNQNYAEVLYQLNQGKHTRIPILPVFSNVGEPKQVPRLTERSRRLVVFGSPSIRKRAYRQSLKELSQVCRLFDIQEIFDIGAPTGLVLSSIQGIPIIETGKLSAPEISEILLNSFAGFFDYYLEYLAKSGIFAAYCAHGMLTVSPRVYASLQDGIEPGKHYWFLSDRITEITDFVEAQAIASHAYTWYQSHNLSVQAQNFFTHGLGNVCTKIG</sequence>
<dbReference type="EMBL" id="JTJC03000017">
    <property type="protein sequence ID" value="NHC38181.1"/>
    <property type="molecule type" value="Genomic_DNA"/>
</dbReference>
<gene>
    <name evidence="1" type="ORF">QH73_0026770</name>
</gene>
<dbReference type="AlphaFoldDB" id="A0A9X5EB69"/>
<protein>
    <submittedName>
        <fullName evidence="1">Glycosyltransferase family 1 protein</fullName>
    </submittedName>
</protein>